<evidence type="ECO:0000313" key="2">
    <source>
        <dbReference type="EMBL" id="KAG6457306.1"/>
    </source>
</evidence>
<evidence type="ECO:0000313" key="3">
    <source>
        <dbReference type="Proteomes" id="UP000791440"/>
    </source>
</evidence>
<dbReference type="PANTHER" id="PTHR10174:SF222">
    <property type="entry name" value="GH10083P-RELATED"/>
    <property type="match status" value="1"/>
</dbReference>
<keyword evidence="3" id="KW-1185">Reference proteome</keyword>
<proteinExistence type="predicted"/>
<evidence type="ECO:0000259" key="1">
    <source>
        <dbReference type="PROSITE" id="PS50191"/>
    </source>
</evidence>
<dbReference type="AlphaFoldDB" id="A0A921ZGE2"/>
<feature type="domain" description="CRAL-TRIO" evidence="1">
    <location>
        <begin position="1"/>
        <end position="168"/>
    </location>
</feature>
<name>A0A921ZGE2_MANSE</name>
<dbReference type="Pfam" id="PF00650">
    <property type="entry name" value="CRAL_TRIO"/>
    <property type="match status" value="1"/>
</dbReference>
<dbReference type="PROSITE" id="PS50191">
    <property type="entry name" value="CRAL_TRIO"/>
    <property type="match status" value="1"/>
</dbReference>
<dbReference type="Proteomes" id="UP000791440">
    <property type="component" value="Unassembled WGS sequence"/>
</dbReference>
<sequence length="222" mass="25261">MMEKRLRLVFIGSCISVDAVLPDLTEDHYRVYVGRFLSERTTSNILMECYRHGILVSEYIKAHDYCNGFVAVIDYRLTNMVDLIAAADFIALHHFITILMEGYGMRIKGIHALTSSKAIETLLKIVKKMFGPKVSNRIHVHMNIESLYEHLPKKILPSDLGGDQESLEFISGQWNEILGTKENINYMKEMSKAVSNEAYRLKEKLNGVDLGLSGTFRSLNVD</sequence>
<dbReference type="CDD" id="cd00170">
    <property type="entry name" value="SEC14"/>
    <property type="match status" value="1"/>
</dbReference>
<dbReference type="PANTHER" id="PTHR10174">
    <property type="entry name" value="ALPHA-TOCOPHEROL TRANSFER PROTEIN-RELATED"/>
    <property type="match status" value="1"/>
</dbReference>
<organism evidence="2 3">
    <name type="scientific">Manduca sexta</name>
    <name type="common">Tobacco hawkmoth</name>
    <name type="synonym">Tobacco hornworm</name>
    <dbReference type="NCBI Taxonomy" id="7130"/>
    <lineage>
        <taxon>Eukaryota</taxon>
        <taxon>Metazoa</taxon>
        <taxon>Ecdysozoa</taxon>
        <taxon>Arthropoda</taxon>
        <taxon>Hexapoda</taxon>
        <taxon>Insecta</taxon>
        <taxon>Pterygota</taxon>
        <taxon>Neoptera</taxon>
        <taxon>Endopterygota</taxon>
        <taxon>Lepidoptera</taxon>
        <taxon>Glossata</taxon>
        <taxon>Ditrysia</taxon>
        <taxon>Bombycoidea</taxon>
        <taxon>Sphingidae</taxon>
        <taxon>Sphinginae</taxon>
        <taxon>Sphingini</taxon>
        <taxon>Manduca</taxon>
    </lineage>
</organism>
<dbReference type="GO" id="GO:1902936">
    <property type="term" value="F:phosphatidylinositol bisphosphate binding"/>
    <property type="evidence" value="ECO:0007669"/>
    <property type="project" value="TreeGrafter"/>
</dbReference>
<dbReference type="EMBL" id="JH668543">
    <property type="protein sequence ID" value="KAG6457306.1"/>
    <property type="molecule type" value="Genomic_DNA"/>
</dbReference>
<reference evidence="2" key="1">
    <citation type="journal article" date="2016" name="Insect Biochem. Mol. Biol.">
        <title>Multifaceted biological insights from a draft genome sequence of the tobacco hornworm moth, Manduca sexta.</title>
        <authorList>
            <person name="Kanost M.R."/>
            <person name="Arrese E.L."/>
            <person name="Cao X."/>
            <person name="Chen Y.R."/>
            <person name="Chellapilla S."/>
            <person name="Goldsmith M.R."/>
            <person name="Grosse-Wilde E."/>
            <person name="Heckel D.G."/>
            <person name="Herndon N."/>
            <person name="Jiang H."/>
            <person name="Papanicolaou A."/>
            <person name="Qu J."/>
            <person name="Soulages J.L."/>
            <person name="Vogel H."/>
            <person name="Walters J."/>
            <person name="Waterhouse R.M."/>
            <person name="Ahn S.J."/>
            <person name="Almeida F.C."/>
            <person name="An C."/>
            <person name="Aqrawi P."/>
            <person name="Bretschneider A."/>
            <person name="Bryant W.B."/>
            <person name="Bucks S."/>
            <person name="Chao H."/>
            <person name="Chevignon G."/>
            <person name="Christen J.M."/>
            <person name="Clarke D.F."/>
            <person name="Dittmer N.T."/>
            <person name="Ferguson L.C.F."/>
            <person name="Garavelou S."/>
            <person name="Gordon K.H.J."/>
            <person name="Gunaratna R.T."/>
            <person name="Han Y."/>
            <person name="Hauser F."/>
            <person name="He Y."/>
            <person name="Heidel-Fischer H."/>
            <person name="Hirsh A."/>
            <person name="Hu Y."/>
            <person name="Jiang H."/>
            <person name="Kalra D."/>
            <person name="Klinner C."/>
            <person name="Konig C."/>
            <person name="Kovar C."/>
            <person name="Kroll A.R."/>
            <person name="Kuwar S.S."/>
            <person name="Lee S.L."/>
            <person name="Lehman R."/>
            <person name="Li K."/>
            <person name="Li Z."/>
            <person name="Liang H."/>
            <person name="Lovelace S."/>
            <person name="Lu Z."/>
            <person name="Mansfield J.H."/>
            <person name="McCulloch K.J."/>
            <person name="Mathew T."/>
            <person name="Morton B."/>
            <person name="Muzny D.M."/>
            <person name="Neunemann D."/>
            <person name="Ongeri F."/>
            <person name="Pauchet Y."/>
            <person name="Pu L.L."/>
            <person name="Pyrousis I."/>
            <person name="Rao X.J."/>
            <person name="Redding A."/>
            <person name="Roesel C."/>
            <person name="Sanchez-Gracia A."/>
            <person name="Schaack S."/>
            <person name="Shukla A."/>
            <person name="Tetreau G."/>
            <person name="Wang Y."/>
            <person name="Xiong G.H."/>
            <person name="Traut W."/>
            <person name="Walsh T.K."/>
            <person name="Worley K.C."/>
            <person name="Wu D."/>
            <person name="Wu W."/>
            <person name="Wu Y.Q."/>
            <person name="Zhang X."/>
            <person name="Zou Z."/>
            <person name="Zucker H."/>
            <person name="Briscoe A.D."/>
            <person name="Burmester T."/>
            <person name="Clem R.J."/>
            <person name="Feyereisen R."/>
            <person name="Grimmelikhuijzen C.J.P."/>
            <person name="Hamodrakas S.J."/>
            <person name="Hansson B.S."/>
            <person name="Huguet E."/>
            <person name="Jermiin L.S."/>
            <person name="Lan Q."/>
            <person name="Lehman H.K."/>
            <person name="Lorenzen M."/>
            <person name="Merzendorfer H."/>
            <person name="Michalopoulos I."/>
            <person name="Morton D.B."/>
            <person name="Muthukrishnan S."/>
            <person name="Oakeshott J.G."/>
            <person name="Palmer W."/>
            <person name="Park Y."/>
            <person name="Passarelli A.L."/>
            <person name="Rozas J."/>
            <person name="Schwartz L.M."/>
            <person name="Smith W."/>
            <person name="Southgate A."/>
            <person name="Vilcinskas A."/>
            <person name="Vogt R."/>
            <person name="Wang P."/>
            <person name="Werren J."/>
            <person name="Yu X.Q."/>
            <person name="Zhou J.J."/>
            <person name="Brown S.J."/>
            <person name="Scherer S.E."/>
            <person name="Richards S."/>
            <person name="Blissard G.W."/>
        </authorList>
    </citation>
    <scope>NUCLEOTIDE SEQUENCE</scope>
</reference>
<protein>
    <recommendedName>
        <fullName evidence="1">CRAL-TRIO domain-containing protein</fullName>
    </recommendedName>
</protein>
<gene>
    <name evidence="2" type="ORF">O3G_MSEX010225</name>
</gene>
<accession>A0A921ZGE2</accession>
<comment type="caution">
    <text evidence="2">The sequence shown here is derived from an EMBL/GenBank/DDBJ whole genome shotgun (WGS) entry which is preliminary data.</text>
</comment>
<dbReference type="GO" id="GO:0016020">
    <property type="term" value="C:membrane"/>
    <property type="evidence" value="ECO:0007669"/>
    <property type="project" value="TreeGrafter"/>
</dbReference>
<reference evidence="2" key="2">
    <citation type="submission" date="2020-12" db="EMBL/GenBank/DDBJ databases">
        <authorList>
            <person name="Kanost M."/>
        </authorList>
    </citation>
    <scope>NUCLEOTIDE SEQUENCE</scope>
</reference>
<dbReference type="InterPro" id="IPR001251">
    <property type="entry name" value="CRAL-TRIO_dom"/>
</dbReference>